<protein>
    <submittedName>
        <fullName evidence="4">Uncharacterized protein</fullName>
    </submittedName>
</protein>
<reference evidence="4 5" key="1">
    <citation type="submission" date="2021-06" db="EMBL/GenBank/DDBJ databases">
        <authorList>
            <person name="Palmer J.M."/>
        </authorList>
    </citation>
    <scope>NUCLEOTIDE SEQUENCE [LARGE SCALE GENOMIC DNA]</scope>
    <source>
        <strain evidence="4 5">AS_MEX2019</strain>
        <tissue evidence="4">Muscle</tissue>
    </source>
</reference>
<evidence type="ECO:0000256" key="1">
    <source>
        <dbReference type="SAM" id="SignalP"/>
    </source>
</evidence>
<dbReference type="Gene3D" id="2.60.40.1930">
    <property type="match status" value="2"/>
</dbReference>
<dbReference type="Pfam" id="PF01835">
    <property type="entry name" value="MG2"/>
    <property type="match status" value="1"/>
</dbReference>
<evidence type="ECO:0000259" key="3">
    <source>
        <dbReference type="Pfam" id="PF17790"/>
    </source>
</evidence>
<sequence>MRRTLLLLASLAFASLAPLADGANLKVMSAPNLMRVGTTENIFVECQDCAGGNIDVNINVMNHPTKNKKLAGTAVTLNSGNSFQGLGKVTIPTGDFSKDPSIKQYVYVQAQFPDRLLEKVVLVTFQSGYIFIQTDKTLYTPNSKVYYRMFALTPQMEPVERNNQNQVDASIDIEIMTPEDIIIPVDSVALNAGMFSGDYQLAEIV</sequence>
<dbReference type="Pfam" id="PF17790">
    <property type="entry name" value="MG1"/>
    <property type="match status" value="1"/>
</dbReference>
<proteinExistence type="predicted"/>
<dbReference type="InterPro" id="IPR002890">
    <property type="entry name" value="MG2"/>
</dbReference>
<gene>
    <name evidence="4" type="ORF">AMECASPLE_036222</name>
</gene>
<keyword evidence="5" id="KW-1185">Reference proteome</keyword>
<dbReference type="PANTHER" id="PTHR11412:SF81">
    <property type="entry name" value="COMPLEMENT C3"/>
    <property type="match status" value="1"/>
</dbReference>
<dbReference type="InterPro" id="IPR050473">
    <property type="entry name" value="A2M/Complement_sys"/>
</dbReference>
<keyword evidence="1" id="KW-0732">Signal</keyword>
<feature type="non-terminal residue" evidence="4">
    <location>
        <position position="205"/>
    </location>
</feature>
<comment type="caution">
    <text evidence="4">The sequence shown here is derived from an EMBL/GenBank/DDBJ whole genome shotgun (WGS) entry which is preliminary data.</text>
</comment>
<evidence type="ECO:0000313" key="5">
    <source>
        <dbReference type="Proteomes" id="UP001469553"/>
    </source>
</evidence>
<evidence type="ECO:0000259" key="2">
    <source>
        <dbReference type="Pfam" id="PF01835"/>
    </source>
</evidence>
<feature type="domain" description="Complement C3/4/5 macroglobulin" evidence="3">
    <location>
        <begin position="24"/>
        <end position="124"/>
    </location>
</feature>
<name>A0ABV0YJA3_9TELE</name>
<dbReference type="Proteomes" id="UP001469553">
    <property type="component" value="Unassembled WGS sequence"/>
</dbReference>
<accession>A0ABV0YJA3</accession>
<dbReference type="EMBL" id="JAHRIP010033872">
    <property type="protein sequence ID" value="MEQ2293702.1"/>
    <property type="molecule type" value="Genomic_DNA"/>
</dbReference>
<dbReference type="PANTHER" id="PTHR11412">
    <property type="entry name" value="MACROGLOBULIN / COMPLEMENT"/>
    <property type="match status" value="1"/>
</dbReference>
<organism evidence="4 5">
    <name type="scientific">Ameca splendens</name>
    <dbReference type="NCBI Taxonomy" id="208324"/>
    <lineage>
        <taxon>Eukaryota</taxon>
        <taxon>Metazoa</taxon>
        <taxon>Chordata</taxon>
        <taxon>Craniata</taxon>
        <taxon>Vertebrata</taxon>
        <taxon>Euteleostomi</taxon>
        <taxon>Actinopterygii</taxon>
        <taxon>Neopterygii</taxon>
        <taxon>Teleostei</taxon>
        <taxon>Neoteleostei</taxon>
        <taxon>Acanthomorphata</taxon>
        <taxon>Ovalentaria</taxon>
        <taxon>Atherinomorphae</taxon>
        <taxon>Cyprinodontiformes</taxon>
        <taxon>Goodeidae</taxon>
        <taxon>Ameca</taxon>
    </lineage>
</organism>
<feature type="domain" description="Macroglobulin" evidence="2">
    <location>
        <begin position="130"/>
        <end position="203"/>
    </location>
</feature>
<evidence type="ECO:0000313" key="4">
    <source>
        <dbReference type="EMBL" id="MEQ2293702.1"/>
    </source>
</evidence>
<feature type="chain" id="PRO_5047182551" evidence="1">
    <location>
        <begin position="23"/>
        <end position="205"/>
    </location>
</feature>
<dbReference type="InterPro" id="IPR041425">
    <property type="entry name" value="C3/4/5_MG1"/>
</dbReference>
<feature type="signal peptide" evidence="1">
    <location>
        <begin position="1"/>
        <end position="22"/>
    </location>
</feature>